<dbReference type="AlphaFoldDB" id="A0AAD3T2R5"/>
<dbReference type="PANTHER" id="PTHR24092:SF175">
    <property type="entry name" value="PHOSPHOLIPID-TRANSPORTING ATPASE"/>
    <property type="match status" value="1"/>
</dbReference>
<dbReference type="PANTHER" id="PTHR24092">
    <property type="entry name" value="PROBABLE PHOSPHOLIPID-TRANSPORTING ATPASE"/>
    <property type="match status" value="1"/>
</dbReference>
<proteinExistence type="predicted"/>
<organism evidence="1 2">
    <name type="scientific">Nepenthes gracilis</name>
    <name type="common">Slender pitcher plant</name>
    <dbReference type="NCBI Taxonomy" id="150966"/>
    <lineage>
        <taxon>Eukaryota</taxon>
        <taxon>Viridiplantae</taxon>
        <taxon>Streptophyta</taxon>
        <taxon>Embryophyta</taxon>
        <taxon>Tracheophyta</taxon>
        <taxon>Spermatophyta</taxon>
        <taxon>Magnoliopsida</taxon>
        <taxon>eudicotyledons</taxon>
        <taxon>Gunneridae</taxon>
        <taxon>Pentapetalae</taxon>
        <taxon>Caryophyllales</taxon>
        <taxon>Nepenthaceae</taxon>
        <taxon>Nepenthes</taxon>
    </lineage>
</organism>
<dbReference type="GO" id="GO:0045332">
    <property type="term" value="P:phospholipid translocation"/>
    <property type="evidence" value="ECO:0007669"/>
    <property type="project" value="TreeGrafter"/>
</dbReference>
<dbReference type="GO" id="GO:0005886">
    <property type="term" value="C:plasma membrane"/>
    <property type="evidence" value="ECO:0007669"/>
    <property type="project" value="TreeGrafter"/>
</dbReference>
<evidence type="ECO:0000313" key="2">
    <source>
        <dbReference type="Proteomes" id="UP001279734"/>
    </source>
</evidence>
<dbReference type="Proteomes" id="UP001279734">
    <property type="component" value="Unassembled WGS sequence"/>
</dbReference>
<protein>
    <submittedName>
        <fullName evidence="1">Uncharacterized protein</fullName>
    </submittedName>
</protein>
<comment type="caution">
    <text evidence="1">The sequence shown here is derived from an EMBL/GenBank/DDBJ whole genome shotgun (WGS) entry which is preliminary data.</text>
</comment>
<dbReference type="Gene3D" id="3.40.1110.10">
    <property type="entry name" value="Calcium-transporting ATPase, cytoplasmic domain N"/>
    <property type="match status" value="1"/>
</dbReference>
<dbReference type="InterPro" id="IPR023299">
    <property type="entry name" value="ATPase_P-typ_cyto_dom_N"/>
</dbReference>
<sequence length="157" mass="18517">MRKQEKFPMKLNHWMRQPFVITARELSFEFYQRTQTTVSWHELDPLSGKNIDRSYKILNVLEFNSSRKRLSVIVQTERGKLLLPSKGADSVMFARLFKDGTDFEKQTREHVNDYANAVLRTLILAYRELKEEEYIGFNQNFSKARNSLSVDCETSID</sequence>
<keyword evidence="2" id="KW-1185">Reference proteome</keyword>
<evidence type="ECO:0000313" key="1">
    <source>
        <dbReference type="EMBL" id="GMH22548.1"/>
    </source>
</evidence>
<gene>
    <name evidence="1" type="ORF">Nepgr_024391</name>
</gene>
<dbReference type="GO" id="GO:0000166">
    <property type="term" value="F:nucleotide binding"/>
    <property type="evidence" value="ECO:0007669"/>
    <property type="project" value="InterPro"/>
</dbReference>
<accession>A0AAD3T2R5</accession>
<dbReference type="GO" id="GO:0140326">
    <property type="term" value="F:ATPase-coupled intramembrane lipid transporter activity"/>
    <property type="evidence" value="ECO:0007669"/>
    <property type="project" value="TreeGrafter"/>
</dbReference>
<dbReference type="SUPFAM" id="SSF81660">
    <property type="entry name" value="Metal cation-transporting ATPase, ATP-binding domain N"/>
    <property type="match status" value="1"/>
</dbReference>
<dbReference type="Pfam" id="PF13246">
    <property type="entry name" value="Cation_ATPase"/>
    <property type="match status" value="1"/>
</dbReference>
<name>A0AAD3T2R5_NEPGR</name>
<reference evidence="1" key="1">
    <citation type="submission" date="2023-05" db="EMBL/GenBank/DDBJ databases">
        <title>Nepenthes gracilis genome sequencing.</title>
        <authorList>
            <person name="Fukushima K."/>
        </authorList>
    </citation>
    <scope>NUCLEOTIDE SEQUENCE</scope>
    <source>
        <strain evidence="1">SING2019-196</strain>
    </source>
</reference>
<dbReference type="EMBL" id="BSYO01000024">
    <property type="protein sequence ID" value="GMH22548.1"/>
    <property type="molecule type" value="Genomic_DNA"/>
</dbReference>